<reference evidence="8" key="1">
    <citation type="submission" date="2018-06" db="EMBL/GenBank/DDBJ databases">
        <authorList>
            <person name="Zhirakovskaya E."/>
        </authorList>
    </citation>
    <scope>NUCLEOTIDE SEQUENCE</scope>
</reference>
<dbReference type="Gene3D" id="3.30.930.10">
    <property type="entry name" value="Bira Bifunctional Protein, Domain 2"/>
    <property type="match status" value="1"/>
</dbReference>
<gene>
    <name evidence="8" type="ORF">MNBD_BACTEROID05-1120</name>
</gene>
<dbReference type="InterPro" id="IPR045864">
    <property type="entry name" value="aa-tRNA-synth_II/BPL/LPL"/>
</dbReference>
<evidence type="ECO:0000256" key="5">
    <source>
        <dbReference type="ARBA" id="ARBA00023146"/>
    </source>
</evidence>
<dbReference type="GO" id="GO:0005524">
    <property type="term" value="F:ATP binding"/>
    <property type="evidence" value="ECO:0007669"/>
    <property type="project" value="UniProtKB-KW"/>
</dbReference>
<evidence type="ECO:0000256" key="2">
    <source>
        <dbReference type="ARBA" id="ARBA00022741"/>
    </source>
</evidence>
<dbReference type="Pfam" id="PF01409">
    <property type="entry name" value="tRNA-synt_2d"/>
    <property type="match status" value="1"/>
</dbReference>
<organism evidence="8">
    <name type="scientific">hydrothermal vent metagenome</name>
    <dbReference type="NCBI Taxonomy" id="652676"/>
    <lineage>
        <taxon>unclassified sequences</taxon>
        <taxon>metagenomes</taxon>
        <taxon>ecological metagenomes</taxon>
    </lineage>
</organism>
<dbReference type="InterPro" id="IPR004188">
    <property type="entry name" value="Phe-tRNA_ligase_II_N"/>
</dbReference>
<accession>A0A3B0TX91</accession>
<dbReference type="InterPro" id="IPR010978">
    <property type="entry name" value="tRNA-bd_arm"/>
</dbReference>
<dbReference type="EC" id="6.1.1.20" evidence="8"/>
<evidence type="ECO:0000256" key="4">
    <source>
        <dbReference type="ARBA" id="ARBA00022917"/>
    </source>
</evidence>
<dbReference type="InterPro" id="IPR002319">
    <property type="entry name" value="Phenylalanyl-tRNA_Synthase"/>
</dbReference>
<keyword evidence="5 8" id="KW-0030">Aminoacyl-tRNA synthetase</keyword>
<proteinExistence type="predicted"/>
<name>A0A3B0TX91_9ZZZZ</name>
<evidence type="ECO:0000256" key="3">
    <source>
        <dbReference type="ARBA" id="ARBA00022840"/>
    </source>
</evidence>
<evidence type="ECO:0000259" key="6">
    <source>
        <dbReference type="Pfam" id="PF01409"/>
    </source>
</evidence>
<protein>
    <submittedName>
        <fullName evidence="8">Phenylalanyl-tRNA synthetase alpha chain</fullName>
        <ecNumber evidence="8">6.1.1.20</ecNumber>
    </submittedName>
</protein>
<dbReference type="EMBL" id="UOEN01000338">
    <property type="protein sequence ID" value="VAW16719.1"/>
    <property type="molecule type" value="Genomic_DNA"/>
</dbReference>
<keyword evidence="3" id="KW-0067">ATP-binding</keyword>
<keyword evidence="2" id="KW-0547">Nucleotide-binding</keyword>
<sequence>MVWDFDQLNLAIKKEASSISDKKDLEVFRIKYLGKKGLVSEMFSSLAKCTKEEKPSLGKNVNLFRQNISQLIEAKKDEVESEEKESSFDLIDVGLPGVSRSVGHRHILTQTIEEICSLFKNLGFCVQESPEVETEFYNFTALNIPEDHPSRDGFDTFYLKER</sequence>
<dbReference type="SUPFAM" id="SSF55681">
    <property type="entry name" value="Class II aaRS and biotin synthetases"/>
    <property type="match status" value="1"/>
</dbReference>
<dbReference type="SUPFAM" id="SSF46589">
    <property type="entry name" value="tRNA-binding arm"/>
    <property type="match status" value="1"/>
</dbReference>
<feature type="domain" description="Phenylalanine-tRNA ligase class II N-terminal" evidence="7">
    <location>
        <begin position="20"/>
        <end position="86"/>
    </location>
</feature>
<evidence type="ECO:0000259" key="7">
    <source>
        <dbReference type="Pfam" id="PF02912"/>
    </source>
</evidence>
<evidence type="ECO:0000256" key="1">
    <source>
        <dbReference type="ARBA" id="ARBA00022598"/>
    </source>
</evidence>
<feature type="non-terminal residue" evidence="8">
    <location>
        <position position="162"/>
    </location>
</feature>
<dbReference type="Pfam" id="PF02912">
    <property type="entry name" value="Phe_tRNA-synt_N"/>
    <property type="match status" value="1"/>
</dbReference>
<keyword evidence="4" id="KW-0648">Protein biosynthesis</keyword>
<keyword evidence="1 8" id="KW-0436">Ligase</keyword>
<dbReference type="AlphaFoldDB" id="A0A3B0TX91"/>
<dbReference type="GO" id="GO:0000049">
    <property type="term" value="F:tRNA binding"/>
    <property type="evidence" value="ECO:0007669"/>
    <property type="project" value="InterPro"/>
</dbReference>
<dbReference type="GO" id="GO:0006432">
    <property type="term" value="P:phenylalanyl-tRNA aminoacylation"/>
    <property type="evidence" value="ECO:0007669"/>
    <property type="project" value="InterPro"/>
</dbReference>
<feature type="domain" description="Phenylalanyl-tRNA synthetase" evidence="6">
    <location>
        <begin position="91"/>
        <end position="161"/>
    </location>
</feature>
<evidence type="ECO:0000313" key="8">
    <source>
        <dbReference type="EMBL" id="VAW16719.1"/>
    </source>
</evidence>
<dbReference type="GO" id="GO:0004826">
    <property type="term" value="F:phenylalanine-tRNA ligase activity"/>
    <property type="evidence" value="ECO:0007669"/>
    <property type="project" value="UniProtKB-EC"/>
</dbReference>
<dbReference type="GO" id="GO:0005737">
    <property type="term" value="C:cytoplasm"/>
    <property type="evidence" value="ECO:0007669"/>
    <property type="project" value="InterPro"/>
</dbReference>